<evidence type="ECO:0000256" key="4">
    <source>
        <dbReference type="ARBA" id="ARBA00023012"/>
    </source>
</evidence>
<keyword evidence="5" id="KW-0805">Transcription regulation</keyword>
<dbReference type="GO" id="GO:0005524">
    <property type="term" value="F:ATP binding"/>
    <property type="evidence" value="ECO:0007669"/>
    <property type="project" value="UniProtKB-KW"/>
</dbReference>
<dbReference type="InterPro" id="IPR025662">
    <property type="entry name" value="Sigma_54_int_dom_ATP-bd_1"/>
</dbReference>
<evidence type="ECO:0000259" key="8">
    <source>
        <dbReference type="PROSITE" id="PS50045"/>
    </source>
</evidence>
<sequence length="439" mass="47451">MNDRAPGQARRVALVEDDADLRISTAQVLSLAGFVVESFAAAPPALEAIDTDWPGIVVSDVRMPHMSGTELFRALHERDPDLPVILFTGHGDVAMAVDALKAGAWDFLTKPFDPQALVAAADRAATARGLALDNRRLRAAAQGDAASGLIGESAAIRRLREMIPTLANADIDLFIEGETGTGKELLARLIHRAGKRSRQRFMAVACGALPEALEDELFAPMGEASIASVVRGTLFLDDIDQASRRLQARLTPLVEERVLRSPGAREPLPLDLRVIATGGTDEGDLSEKITPGLFYRLAALRLRMPPLRERREDVPALFAHLAGAAATRLRLPLPMMTGAVRHHLSSHDWPGNVRELAHFAERFVLGLEDAAPEPASVPAGDTLPQRLDAFERDTIVAAVLGTKGEIGAAIKRLGIPRKTFYYKVHKHGIDLATLRKGGR</sequence>
<dbReference type="Pfam" id="PF00158">
    <property type="entry name" value="Sigma54_activat"/>
    <property type="match status" value="1"/>
</dbReference>
<dbReference type="Pfam" id="PF00072">
    <property type="entry name" value="Response_reg"/>
    <property type="match status" value="1"/>
</dbReference>
<dbReference type="FunFam" id="3.40.50.2300:FF:000018">
    <property type="entry name" value="DNA-binding transcriptional regulator NtrC"/>
    <property type="match status" value="1"/>
</dbReference>
<keyword evidence="2" id="KW-0547">Nucleotide-binding</keyword>
<evidence type="ECO:0000256" key="7">
    <source>
        <dbReference type="PROSITE-ProRule" id="PRU00169"/>
    </source>
</evidence>
<dbReference type="InterPro" id="IPR001789">
    <property type="entry name" value="Sig_transdc_resp-reg_receiver"/>
</dbReference>
<dbReference type="InterPro" id="IPR027417">
    <property type="entry name" value="P-loop_NTPase"/>
</dbReference>
<comment type="caution">
    <text evidence="10">The sequence shown here is derived from an EMBL/GenBank/DDBJ whole genome shotgun (WGS) entry which is preliminary data.</text>
</comment>
<dbReference type="EMBL" id="JFYZ01000001">
    <property type="protein sequence ID" value="EZP84278.1"/>
    <property type="molecule type" value="Genomic_DNA"/>
</dbReference>
<dbReference type="PROSITE" id="PS00688">
    <property type="entry name" value="SIGMA54_INTERACT_3"/>
    <property type="match status" value="1"/>
</dbReference>
<dbReference type="PROSITE" id="PS00675">
    <property type="entry name" value="SIGMA54_INTERACT_1"/>
    <property type="match status" value="1"/>
</dbReference>
<evidence type="ECO:0000256" key="3">
    <source>
        <dbReference type="ARBA" id="ARBA00022840"/>
    </source>
</evidence>
<dbReference type="InterPro" id="IPR009057">
    <property type="entry name" value="Homeodomain-like_sf"/>
</dbReference>
<gene>
    <name evidence="10" type="ORF">BV97_00029</name>
</gene>
<organism evidence="10 11">
    <name type="scientific">Novosphingobium resinovorum</name>
    <dbReference type="NCBI Taxonomy" id="158500"/>
    <lineage>
        <taxon>Bacteria</taxon>
        <taxon>Pseudomonadati</taxon>
        <taxon>Pseudomonadota</taxon>
        <taxon>Alphaproteobacteria</taxon>
        <taxon>Sphingomonadales</taxon>
        <taxon>Sphingomonadaceae</taxon>
        <taxon>Novosphingobium</taxon>
    </lineage>
</organism>
<dbReference type="PATRIC" id="fig|158500.4.peg.31"/>
<evidence type="ECO:0000256" key="1">
    <source>
        <dbReference type="ARBA" id="ARBA00022553"/>
    </source>
</evidence>
<dbReference type="SUPFAM" id="SSF52172">
    <property type="entry name" value="CheY-like"/>
    <property type="match status" value="1"/>
</dbReference>
<dbReference type="eggNOG" id="COG2204">
    <property type="taxonomic scope" value="Bacteria"/>
</dbReference>
<evidence type="ECO:0000256" key="6">
    <source>
        <dbReference type="ARBA" id="ARBA00023163"/>
    </source>
</evidence>
<evidence type="ECO:0000313" key="10">
    <source>
        <dbReference type="EMBL" id="EZP84278.1"/>
    </source>
</evidence>
<feature type="domain" description="Sigma-54 factor interaction" evidence="8">
    <location>
        <begin position="149"/>
        <end position="365"/>
    </location>
</feature>
<name>A0A031K5J1_9SPHN</name>
<dbReference type="InterPro" id="IPR025944">
    <property type="entry name" value="Sigma_54_int_dom_CS"/>
</dbReference>
<feature type="domain" description="Response regulatory" evidence="9">
    <location>
        <begin position="11"/>
        <end position="125"/>
    </location>
</feature>
<evidence type="ECO:0000256" key="5">
    <source>
        <dbReference type="ARBA" id="ARBA00023015"/>
    </source>
</evidence>
<keyword evidence="4" id="KW-0902">Two-component regulatory system</keyword>
<dbReference type="PROSITE" id="PS50045">
    <property type="entry name" value="SIGMA54_INTERACT_4"/>
    <property type="match status" value="1"/>
</dbReference>
<evidence type="ECO:0000313" key="11">
    <source>
        <dbReference type="Proteomes" id="UP000024329"/>
    </source>
</evidence>
<feature type="modified residue" description="4-aspartylphosphate" evidence="7">
    <location>
        <position position="60"/>
    </location>
</feature>
<dbReference type="Pfam" id="PF25601">
    <property type="entry name" value="AAA_lid_14"/>
    <property type="match status" value="1"/>
</dbReference>
<dbReference type="Gene3D" id="3.40.50.300">
    <property type="entry name" value="P-loop containing nucleotide triphosphate hydrolases"/>
    <property type="match status" value="1"/>
</dbReference>
<dbReference type="STRING" id="158500.BES08_00425"/>
<keyword evidence="3" id="KW-0067">ATP-binding</keyword>
<dbReference type="PANTHER" id="PTHR32071">
    <property type="entry name" value="TRANSCRIPTIONAL REGULATORY PROTEIN"/>
    <property type="match status" value="1"/>
</dbReference>
<dbReference type="RefSeq" id="WP_008832290.1">
    <property type="nucleotide sequence ID" value="NZ_JFYZ01000001.1"/>
</dbReference>
<reference evidence="10 11" key="1">
    <citation type="submission" date="2014-03" db="EMBL/GenBank/DDBJ databases">
        <title>Whole genome sequence of Novosphingobium resinovorum KF1.</title>
        <authorList>
            <person name="Gan H.M."/>
            <person name="Gan H.Y."/>
            <person name="Chew T.H."/>
            <person name="Savka M.A."/>
        </authorList>
    </citation>
    <scope>NUCLEOTIDE SEQUENCE [LARGE SCALE GENOMIC DNA]</scope>
    <source>
        <strain evidence="10 11">KF1</strain>
    </source>
</reference>
<dbReference type="InterPro" id="IPR011006">
    <property type="entry name" value="CheY-like_superfamily"/>
</dbReference>
<proteinExistence type="predicted"/>
<dbReference type="Gene3D" id="1.10.8.60">
    <property type="match status" value="1"/>
</dbReference>
<dbReference type="SUPFAM" id="SSF52540">
    <property type="entry name" value="P-loop containing nucleoside triphosphate hydrolases"/>
    <property type="match status" value="1"/>
</dbReference>
<dbReference type="GO" id="GO:0000160">
    <property type="term" value="P:phosphorelay signal transduction system"/>
    <property type="evidence" value="ECO:0007669"/>
    <property type="project" value="UniProtKB-KW"/>
</dbReference>
<keyword evidence="6" id="KW-0804">Transcription</keyword>
<accession>A0A031K5J1</accession>
<dbReference type="CDD" id="cd00009">
    <property type="entry name" value="AAA"/>
    <property type="match status" value="1"/>
</dbReference>
<dbReference type="InterPro" id="IPR002078">
    <property type="entry name" value="Sigma_54_int"/>
</dbReference>
<dbReference type="Proteomes" id="UP000024329">
    <property type="component" value="Unassembled WGS sequence"/>
</dbReference>
<dbReference type="Gene3D" id="3.40.50.2300">
    <property type="match status" value="1"/>
</dbReference>
<protein>
    <submittedName>
        <fullName evidence="10">Two component response regulator</fullName>
    </submittedName>
</protein>
<dbReference type="SMART" id="SM00448">
    <property type="entry name" value="REC"/>
    <property type="match status" value="1"/>
</dbReference>
<dbReference type="PROSITE" id="PS50110">
    <property type="entry name" value="RESPONSE_REGULATORY"/>
    <property type="match status" value="1"/>
</dbReference>
<dbReference type="PANTHER" id="PTHR32071:SF57">
    <property type="entry name" value="C4-DICARBOXYLATE TRANSPORT TRANSCRIPTIONAL REGULATORY PROTEIN DCTD"/>
    <property type="match status" value="1"/>
</dbReference>
<evidence type="ECO:0000256" key="2">
    <source>
        <dbReference type="ARBA" id="ARBA00022741"/>
    </source>
</evidence>
<dbReference type="SUPFAM" id="SSF46689">
    <property type="entry name" value="Homeodomain-like"/>
    <property type="match status" value="1"/>
</dbReference>
<evidence type="ECO:0000259" key="9">
    <source>
        <dbReference type="PROSITE" id="PS50110"/>
    </source>
</evidence>
<dbReference type="GO" id="GO:0006355">
    <property type="term" value="P:regulation of DNA-templated transcription"/>
    <property type="evidence" value="ECO:0007669"/>
    <property type="project" value="InterPro"/>
</dbReference>
<dbReference type="AlphaFoldDB" id="A0A031K5J1"/>
<dbReference type="Gene3D" id="1.10.10.60">
    <property type="entry name" value="Homeodomain-like"/>
    <property type="match status" value="1"/>
</dbReference>
<keyword evidence="1 7" id="KW-0597">Phosphoprotein</keyword>
<dbReference type="InterPro" id="IPR058031">
    <property type="entry name" value="AAA_lid_NorR"/>
</dbReference>